<accession>A0A1M7RAV2</accession>
<feature type="region of interest" description="Disordered" evidence="1">
    <location>
        <begin position="199"/>
        <end position="220"/>
    </location>
</feature>
<name>A0A1M7RAV2_9BURK</name>
<dbReference type="Proteomes" id="UP000184339">
    <property type="component" value="Unassembled WGS sequence"/>
</dbReference>
<dbReference type="OrthoDB" id="222879at2"/>
<feature type="domain" description="Alpha/beta hydrolase" evidence="3">
    <location>
        <begin position="282"/>
        <end position="652"/>
    </location>
</feature>
<dbReference type="EMBL" id="FRCX01000017">
    <property type="protein sequence ID" value="SHN43455.1"/>
    <property type="molecule type" value="Genomic_DNA"/>
</dbReference>
<keyword evidence="2" id="KW-0732">Signal</keyword>
<dbReference type="InterPro" id="IPR045394">
    <property type="entry name" value="Abhydrolase_dom"/>
</dbReference>
<protein>
    <recommendedName>
        <fullName evidence="3">Alpha/beta hydrolase domain-containing protein</fullName>
    </recommendedName>
</protein>
<proteinExistence type="predicted"/>
<dbReference type="STRING" id="551987.SAMN05192549_11715"/>
<keyword evidence="5" id="KW-1185">Reference proteome</keyword>
<evidence type="ECO:0000256" key="2">
    <source>
        <dbReference type="SAM" id="SignalP"/>
    </source>
</evidence>
<organism evidence="4 5">
    <name type="scientific">Duganella sacchari</name>
    <dbReference type="NCBI Taxonomy" id="551987"/>
    <lineage>
        <taxon>Bacteria</taxon>
        <taxon>Pseudomonadati</taxon>
        <taxon>Pseudomonadota</taxon>
        <taxon>Betaproteobacteria</taxon>
        <taxon>Burkholderiales</taxon>
        <taxon>Oxalobacteraceae</taxon>
        <taxon>Telluria group</taxon>
        <taxon>Duganella</taxon>
    </lineage>
</organism>
<dbReference type="Pfam" id="PF20091">
    <property type="entry name" value="Abhydrolase_10"/>
    <property type="match status" value="1"/>
</dbReference>
<evidence type="ECO:0000313" key="4">
    <source>
        <dbReference type="EMBL" id="SHN43455.1"/>
    </source>
</evidence>
<feature type="signal peptide" evidence="2">
    <location>
        <begin position="1"/>
        <end position="19"/>
    </location>
</feature>
<sequence length="679" mass="73338">MKRKLTMLAMALVLTTAQAAVERIQVVERAPFAPGVTFGEYGAYEKIRGIAYYALDPKAAANASIIDLKHAPRDNKGRVLFSSEFVLLRPVGGKPATLLYDVNNRGNIAILGQVNGRSPANNDPSTTADAGDGFLMRHGFSLLFSAWTWDVAPGAAAGARPLVFAPPVAKGVKGKVQNEFTVNAPTDVVTYAGMRGLTYEPATPNDPHAQLTARSRPDDKRRPIARSAWRFVEPELKGGPGRIQLEGGFQPGTIYEVTYAAKDPYVTGAGLAGIRDLLSYFRDNPFEGAPVPRNVLMFGISQSGRVIGRMMHDGLNVDESGKLVFNGAYLQVPGAGGSAGFNSRFAQPTRHPSMLEEHDYPADAFPFTSAPTRDPATGKTASTLDKARDKQGNLPKLFYANTSTEFWNRGASLIATTPDGVSDVTPAPNVRIYGFMGAQHYVGRSSKRAPFTACVSTTDHYLPMRALIVALDDWTTQGTQPPASAYPALADGTLTTVADYRAIFPKGVGLTPPEQNLREPRLNFGLRFNMYGIADTTPPKHGDDYETRVPTPDADGNDRGGVRLVELQAPLGTHTGWNLRAPDTGFAWATSRFDGSFVPFARTEAERLAAGDPRPSLEGRYANRDAYIAAVRLAAEQQVAAGLLLPEDVERATKQNVGLYDRILARDPADQGCTYLFAQ</sequence>
<reference evidence="5" key="1">
    <citation type="submission" date="2016-11" db="EMBL/GenBank/DDBJ databases">
        <authorList>
            <person name="Varghese N."/>
            <person name="Submissions S."/>
        </authorList>
    </citation>
    <scope>NUCLEOTIDE SEQUENCE [LARGE SCALE GENOMIC DNA]</scope>
    <source>
        <strain evidence="5">Sac-22</strain>
    </source>
</reference>
<evidence type="ECO:0000259" key="3">
    <source>
        <dbReference type="Pfam" id="PF20091"/>
    </source>
</evidence>
<feature type="chain" id="PRO_5012025859" description="Alpha/beta hydrolase domain-containing protein" evidence="2">
    <location>
        <begin position="20"/>
        <end position="679"/>
    </location>
</feature>
<evidence type="ECO:0000256" key="1">
    <source>
        <dbReference type="SAM" id="MobiDB-lite"/>
    </source>
</evidence>
<gene>
    <name evidence="4" type="ORF">SAMN05192549_11715</name>
</gene>
<evidence type="ECO:0000313" key="5">
    <source>
        <dbReference type="Proteomes" id="UP000184339"/>
    </source>
</evidence>
<dbReference type="RefSeq" id="WP_072789540.1">
    <property type="nucleotide sequence ID" value="NZ_FRCX01000017.1"/>
</dbReference>
<dbReference type="AlphaFoldDB" id="A0A1M7RAV2"/>